<organism evidence="10 11">
    <name type="scientific">Macrophomina phaseolina</name>
    <dbReference type="NCBI Taxonomy" id="35725"/>
    <lineage>
        <taxon>Eukaryota</taxon>
        <taxon>Fungi</taxon>
        <taxon>Dikarya</taxon>
        <taxon>Ascomycota</taxon>
        <taxon>Pezizomycotina</taxon>
        <taxon>Dothideomycetes</taxon>
        <taxon>Dothideomycetes incertae sedis</taxon>
        <taxon>Botryosphaeriales</taxon>
        <taxon>Botryosphaeriaceae</taxon>
        <taxon>Macrophomina</taxon>
    </lineage>
</organism>
<keyword evidence="5 8" id="KW-0560">Oxidoreductase</keyword>
<dbReference type="Gene3D" id="1.10.630.10">
    <property type="entry name" value="Cytochrome P450"/>
    <property type="match status" value="1"/>
</dbReference>
<dbReference type="Proteomes" id="UP000774617">
    <property type="component" value="Unassembled WGS sequence"/>
</dbReference>
<dbReference type="InterPro" id="IPR017972">
    <property type="entry name" value="Cyt_P450_CS"/>
</dbReference>
<feature type="signal peptide" evidence="9">
    <location>
        <begin position="1"/>
        <end position="22"/>
    </location>
</feature>
<evidence type="ECO:0000256" key="4">
    <source>
        <dbReference type="ARBA" id="ARBA00022723"/>
    </source>
</evidence>
<evidence type="ECO:0000313" key="11">
    <source>
        <dbReference type="Proteomes" id="UP000774617"/>
    </source>
</evidence>
<comment type="cofactor">
    <cofactor evidence="1">
        <name>heme</name>
        <dbReference type="ChEBI" id="CHEBI:30413"/>
    </cofactor>
</comment>
<sequence>MFNLVTYPVLMLLCYFVYHIAAGDRAYPKIPVIGKRRGEWSSRPAQLRYLRSARQLIAEGLEKHKGHPFQIFTGLGPTIILPPSFLNEVKDDPRFTMTKFLDKWFFPDYPGFWTYGTCNIDEYHMNLQLIRVHLNRSLSQLTAPLSAEAAYAVPKALPPPPEQGEWRESVLYAAIVDLISRLTARVVMGEGLCRDEQWLQVSRTYTTVGYNAVRALRLCPPALRRCMFWVLPATRALRRQYAMCARLIEGHRARERTAAAARGVRVEAEGDEKLDYIHWVEAEAARTGRPYDLVRGQLGFVVAVMHTMSALLTNIMFDLCARPEYVELLRQEIRGVTGGSGLLDAKTQLHQLKLMDSFMKESQRLAGGNYFINNRGLEDDVVLSDGSVLPKASIVATPAIVKGFYEDEGTFDGHRFVRLAEKTGSPGQWSFVNTSTEQLGFGLGAHACPGRFFASNQLKIALVHLLLKYDWKLPIGGQRPAAVQVGHESIPDREATVFYKIHS</sequence>
<accession>A0ABQ8GGM5</accession>
<keyword evidence="3 8" id="KW-0349">Heme</keyword>
<evidence type="ECO:0000256" key="2">
    <source>
        <dbReference type="ARBA" id="ARBA00010617"/>
    </source>
</evidence>
<dbReference type="SUPFAM" id="SSF48264">
    <property type="entry name" value="Cytochrome P450"/>
    <property type="match status" value="1"/>
</dbReference>
<dbReference type="InterPro" id="IPR036396">
    <property type="entry name" value="Cyt_P450_sf"/>
</dbReference>
<dbReference type="EMBL" id="JAGTJR010000009">
    <property type="protein sequence ID" value="KAH7054554.1"/>
    <property type="molecule type" value="Genomic_DNA"/>
</dbReference>
<keyword evidence="11" id="KW-1185">Reference proteome</keyword>
<evidence type="ECO:0000256" key="3">
    <source>
        <dbReference type="ARBA" id="ARBA00022617"/>
    </source>
</evidence>
<evidence type="ECO:0000256" key="9">
    <source>
        <dbReference type="SAM" id="SignalP"/>
    </source>
</evidence>
<feature type="chain" id="PRO_5045555622" evidence="9">
    <location>
        <begin position="23"/>
        <end position="503"/>
    </location>
</feature>
<evidence type="ECO:0000256" key="6">
    <source>
        <dbReference type="ARBA" id="ARBA00023004"/>
    </source>
</evidence>
<keyword evidence="7 8" id="KW-0503">Monooxygenase</keyword>
<dbReference type="PANTHER" id="PTHR46206:SF2">
    <property type="entry name" value="CYTOCHROME P450 MONOOXYGENASE AUSG-RELATED"/>
    <property type="match status" value="1"/>
</dbReference>
<dbReference type="InterPro" id="IPR002403">
    <property type="entry name" value="Cyt_P450_E_grp-IV"/>
</dbReference>
<evidence type="ECO:0000256" key="5">
    <source>
        <dbReference type="ARBA" id="ARBA00023002"/>
    </source>
</evidence>
<dbReference type="PROSITE" id="PS00086">
    <property type="entry name" value="CYTOCHROME_P450"/>
    <property type="match status" value="1"/>
</dbReference>
<evidence type="ECO:0000256" key="7">
    <source>
        <dbReference type="ARBA" id="ARBA00023033"/>
    </source>
</evidence>
<keyword evidence="6 8" id="KW-0408">Iron</keyword>
<evidence type="ECO:0000256" key="8">
    <source>
        <dbReference type="RuleBase" id="RU000461"/>
    </source>
</evidence>
<dbReference type="CDD" id="cd11041">
    <property type="entry name" value="CYP503A1-like"/>
    <property type="match status" value="1"/>
</dbReference>
<dbReference type="PANTHER" id="PTHR46206">
    <property type="entry name" value="CYTOCHROME P450"/>
    <property type="match status" value="1"/>
</dbReference>
<comment type="similarity">
    <text evidence="2 8">Belongs to the cytochrome P450 family.</text>
</comment>
<protein>
    <submittedName>
        <fullName evidence="10">Cytochrome P450</fullName>
    </submittedName>
</protein>
<dbReference type="Pfam" id="PF00067">
    <property type="entry name" value="p450"/>
    <property type="match status" value="1"/>
</dbReference>
<keyword evidence="4 8" id="KW-0479">Metal-binding</keyword>
<proteinExistence type="inferred from homology"/>
<comment type="caution">
    <text evidence="10">The sequence shown here is derived from an EMBL/GenBank/DDBJ whole genome shotgun (WGS) entry which is preliminary data.</text>
</comment>
<reference evidence="10 11" key="1">
    <citation type="journal article" date="2021" name="Nat. Commun.">
        <title>Genetic determinants of endophytism in the Arabidopsis root mycobiome.</title>
        <authorList>
            <person name="Mesny F."/>
            <person name="Miyauchi S."/>
            <person name="Thiergart T."/>
            <person name="Pickel B."/>
            <person name="Atanasova L."/>
            <person name="Karlsson M."/>
            <person name="Huettel B."/>
            <person name="Barry K.W."/>
            <person name="Haridas S."/>
            <person name="Chen C."/>
            <person name="Bauer D."/>
            <person name="Andreopoulos W."/>
            <person name="Pangilinan J."/>
            <person name="LaButti K."/>
            <person name="Riley R."/>
            <person name="Lipzen A."/>
            <person name="Clum A."/>
            <person name="Drula E."/>
            <person name="Henrissat B."/>
            <person name="Kohler A."/>
            <person name="Grigoriev I.V."/>
            <person name="Martin F.M."/>
            <person name="Hacquard S."/>
        </authorList>
    </citation>
    <scope>NUCLEOTIDE SEQUENCE [LARGE SCALE GENOMIC DNA]</scope>
    <source>
        <strain evidence="10 11">MPI-SDFR-AT-0080</strain>
    </source>
</reference>
<keyword evidence="9" id="KW-0732">Signal</keyword>
<dbReference type="PRINTS" id="PR00465">
    <property type="entry name" value="EP450IV"/>
</dbReference>
<dbReference type="InterPro" id="IPR001128">
    <property type="entry name" value="Cyt_P450"/>
</dbReference>
<name>A0ABQ8GGM5_9PEZI</name>
<gene>
    <name evidence="10" type="ORF">B0J12DRAFT_778328</name>
</gene>
<evidence type="ECO:0000313" key="10">
    <source>
        <dbReference type="EMBL" id="KAH7054554.1"/>
    </source>
</evidence>
<evidence type="ECO:0000256" key="1">
    <source>
        <dbReference type="ARBA" id="ARBA00001971"/>
    </source>
</evidence>